<evidence type="ECO:0000256" key="4">
    <source>
        <dbReference type="ARBA" id="ARBA00022989"/>
    </source>
</evidence>
<feature type="transmembrane region" description="Helical" evidence="6">
    <location>
        <begin position="400"/>
        <end position="418"/>
    </location>
</feature>
<dbReference type="InterPro" id="IPR036259">
    <property type="entry name" value="MFS_trans_sf"/>
</dbReference>
<feature type="transmembrane region" description="Helical" evidence="6">
    <location>
        <begin position="137"/>
        <end position="162"/>
    </location>
</feature>
<feature type="transmembrane region" description="Helical" evidence="6">
    <location>
        <begin position="199"/>
        <end position="219"/>
    </location>
</feature>
<dbReference type="InterPro" id="IPR020846">
    <property type="entry name" value="MFS_dom"/>
</dbReference>
<organism evidence="8">
    <name type="scientific">bioreactor metagenome</name>
    <dbReference type="NCBI Taxonomy" id="1076179"/>
    <lineage>
        <taxon>unclassified sequences</taxon>
        <taxon>metagenomes</taxon>
        <taxon>ecological metagenomes</taxon>
    </lineage>
</organism>
<name>A0A644TUI6_9ZZZZ</name>
<feature type="transmembrane region" description="Helical" evidence="6">
    <location>
        <begin position="438"/>
        <end position="455"/>
    </location>
</feature>
<feature type="transmembrane region" description="Helical" evidence="6">
    <location>
        <begin position="79"/>
        <end position="98"/>
    </location>
</feature>
<feature type="transmembrane region" description="Helical" evidence="6">
    <location>
        <begin position="225"/>
        <end position="244"/>
    </location>
</feature>
<dbReference type="SUPFAM" id="SSF103473">
    <property type="entry name" value="MFS general substrate transporter"/>
    <property type="match status" value="1"/>
</dbReference>
<evidence type="ECO:0000256" key="1">
    <source>
        <dbReference type="ARBA" id="ARBA00004141"/>
    </source>
</evidence>
<reference evidence="8" key="1">
    <citation type="submission" date="2019-08" db="EMBL/GenBank/DDBJ databases">
        <authorList>
            <person name="Kucharzyk K."/>
            <person name="Murdoch R.W."/>
            <person name="Higgins S."/>
            <person name="Loffler F."/>
        </authorList>
    </citation>
    <scope>NUCLEOTIDE SEQUENCE</scope>
</reference>
<dbReference type="EMBL" id="VSSQ01000046">
    <property type="protein sequence ID" value="MPL69351.1"/>
    <property type="molecule type" value="Genomic_DNA"/>
</dbReference>
<evidence type="ECO:0000256" key="6">
    <source>
        <dbReference type="SAM" id="Phobius"/>
    </source>
</evidence>
<protein>
    <submittedName>
        <fullName evidence="8">Riboflavin transporter RibZ</fullName>
    </submittedName>
</protein>
<dbReference type="Gene3D" id="1.20.1250.20">
    <property type="entry name" value="MFS general substrate transporter like domains"/>
    <property type="match status" value="1"/>
</dbReference>
<evidence type="ECO:0000256" key="5">
    <source>
        <dbReference type="ARBA" id="ARBA00023136"/>
    </source>
</evidence>
<dbReference type="PANTHER" id="PTHR42718">
    <property type="entry name" value="MAJOR FACILITATOR SUPERFAMILY MULTIDRUG TRANSPORTER MFSC"/>
    <property type="match status" value="1"/>
</dbReference>
<keyword evidence="3 6" id="KW-0812">Transmembrane</keyword>
<sequence length="460" mass="49504">MLMKLTLSLETSVLVVVMITSFLAPFMGSAINLAIPAIGAEFSGGTLFLSWIVSGYLLASAAFLLPCGRLADIIGRKKILLIGIILFACFSLLSGLAWSMESIIVFRVGQGMATSMIFSTGMAILTSVYPPHKRGHAMGITASATYIGLSLGPVLGGFMNYYLGWRSIFFFSALAGVTAALIAAYRLKGEWADAKDETFDWLGSACYMIAITAVLYGLSSLSNTVWGKYSLVFGLVLLALFIVYESKQDYPIFRVELFRHNTVFAFSNLAAMINYSATFAVGFLVSLLLQVVMEYDSHVAGFILLAQPLMMAAFSPFAGSLSDRIQPRIVASLGMGLSTLGLFIFTWITPATSSWLIMINLAFIGLGFALFSSPNTNALMGSVEKRFYGIASSSLATSRLTGQAVSMAIVTLLLSVYVGDVSLGQHHTDQLIEGFRMTFLVFTVLCTAGIFASLARGKGH</sequence>
<accession>A0A644TUI6</accession>
<comment type="subcellular location">
    <subcellularLocation>
        <location evidence="1">Membrane</location>
        <topology evidence="1">Multi-pass membrane protein</topology>
    </subcellularLocation>
</comment>
<feature type="transmembrane region" description="Helical" evidence="6">
    <location>
        <begin position="299"/>
        <end position="317"/>
    </location>
</feature>
<feature type="transmembrane region" description="Helical" evidence="6">
    <location>
        <begin position="12"/>
        <end position="35"/>
    </location>
</feature>
<dbReference type="GO" id="GO:0016020">
    <property type="term" value="C:membrane"/>
    <property type="evidence" value="ECO:0007669"/>
    <property type="project" value="UniProtKB-SubCell"/>
</dbReference>
<feature type="transmembrane region" description="Helical" evidence="6">
    <location>
        <begin position="355"/>
        <end position="379"/>
    </location>
</feature>
<evidence type="ECO:0000256" key="2">
    <source>
        <dbReference type="ARBA" id="ARBA00022448"/>
    </source>
</evidence>
<dbReference type="CDD" id="cd17321">
    <property type="entry name" value="MFS_MMR_MDR_like"/>
    <property type="match status" value="1"/>
</dbReference>
<evidence type="ECO:0000256" key="3">
    <source>
        <dbReference type="ARBA" id="ARBA00022692"/>
    </source>
</evidence>
<feature type="transmembrane region" description="Helical" evidence="6">
    <location>
        <begin position="47"/>
        <end position="67"/>
    </location>
</feature>
<dbReference type="Pfam" id="PF07690">
    <property type="entry name" value="MFS_1"/>
    <property type="match status" value="1"/>
</dbReference>
<dbReference type="PANTHER" id="PTHR42718:SF9">
    <property type="entry name" value="MAJOR FACILITATOR SUPERFAMILY MULTIDRUG TRANSPORTER MFSC"/>
    <property type="match status" value="1"/>
</dbReference>
<proteinExistence type="predicted"/>
<feature type="transmembrane region" description="Helical" evidence="6">
    <location>
        <begin position="104"/>
        <end position="125"/>
    </location>
</feature>
<evidence type="ECO:0000259" key="7">
    <source>
        <dbReference type="PROSITE" id="PS50850"/>
    </source>
</evidence>
<evidence type="ECO:0000313" key="8">
    <source>
        <dbReference type="EMBL" id="MPL69351.1"/>
    </source>
</evidence>
<dbReference type="AlphaFoldDB" id="A0A644TUI6"/>
<dbReference type="PRINTS" id="PR01036">
    <property type="entry name" value="TCRTETB"/>
</dbReference>
<feature type="transmembrane region" description="Helical" evidence="6">
    <location>
        <begin position="265"/>
        <end position="293"/>
    </location>
</feature>
<feature type="transmembrane region" description="Helical" evidence="6">
    <location>
        <begin position="168"/>
        <end position="187"/>
    </location>
</feature>
<feature type="domain" description="Major facilitator superfamily (MFS) profile" evidence="7">
    <location>
        <begin position="13"/>
        <end position="460"/>
    </location>
</feature>
<dbReference type="Gene3D" id="1.20.1720.10">
    <property type="entry name" value="Multidrug resistance protein D"/>
    <property type="match status" value="1"/>
</dbReference>
<dbReference type="GO" id="GO:0022857">
    <property type="term" value="F:transmembrane transporter activity"/>
    <property type="evidence" value="ECO:0007669"/>
    <property type="project" value="InterPro"/>
</dbReference>
<keyword evidence="4 6" id="KW-1133">Transmembrane helix</keyword>
<keyword evidence="5 6" id="KW-0472">Membrane</keyword>
<dbReference type="InterPro" id="IPR011701">
    <property type="entry name" value="MFS"/>
</dbReference>
<keyword evidence="2" id="KW-0813">Transport</keyword>
<comment type="caution">
    <text evidence="8">The sequence shown here is derived from an EMBL/GenBank/DDBJ whole genome shotgun (WGS) entry which is preliminary data.</text>
</comment>
<feature type="transmembrane region" description="Helical" evidence="6">
    <location>
        <begin position="329"/>
        <end position="349"/>
    </location>
</feature>
<dbReference type="PROSITE" id="PS50850">
    <property type="entry name" value="MFS"/>
    <property type="match status" value="1"/>
</dbReference>
<gene>
    <name evidence="8" type="primary">ribZ_3</name>
    <name evidence="8" type="ORF">SDC9_15090</name>
</gene>